<dbReference type="EMBL" id="CP035631">
    <property type="protein sequence ID" value="WFF40280.1"/>
    <property type="molecule type" value="Genomic_DNA"/>
</dbReference>
<keyword evidence="2" id="KW-1133">Transmembrane helix</keyword>
<dbReference type="PANTHER" id="PTHR37308">
    <property type="entry name" value="INTEGRAL MEMBRANE PROTEIN"/>
    <property type="match status" value="1"/>
</dbReference>
<organism evidence="3 4">
    <name type="scientific">Salinicola endophyticus</name>
    <dbReference type="NCBI Taxonomy" id="1949083"/>
    <lineage>
        <taxon>Bacteria</taxon>
        <taxon>Pseudomonadati</taxon>
        <taxon>Pseudomonadota</taxon>
        <taxon>Gammaproteobacteria</taxon>
        <taxon>Oceanospirillales</taxon>
        <taxon>Halomonadaceae</taxon>
        <taxon>Salinicola</taxon>
    </lineage>
</organism>
<name>A0ABY8FBY6_9GAMM</name>
<keyword evidence="2" id="KW-0812">Transmembrane</keyword>
<feature type="transmembrane region" description="Helical" evidence="2">
    <location>
        <begin position="225"/>
        <end position="246"/>
    </location>
</feature>
<proteinExistence type="predicted"/>
<sequence>MADTGTPSRPGVRSSTSRGGAFRATAGRSHPLKRSVTTVLKGMGMGAADAVPGVSGGTIALIVGIYEELIETIRRFGPGALGVWREGGLGALIGYLNLRFLLPLVLGIGISLVTIAHLVTWLMAHHALLLNAFFFGLVLASAWMVMRQAGAWHWRYLLPLLMGLVVAVYLPQLLPDMSQAGNFTLFCAGAIAISAMLLPGVSGSFLLLVMGLYGTVMSGVKSFDLGLIGIFGAGCLVGLLTFSRLLSWLLRHYHGMTMMTIVGFILGSLPQLWPWRQMMSYRLAADGQQVALSYRYLMPADFTAVTGEPSQWLAASSLIVLGVVVVMCLGERKPSDPHAPSGKKGFSS</sequence>
<feature type="transmembrane region" description="Helical" evidence="2">
    <location>
        <begin position="183"/>
        <end position="213"/>
    </location>
</feature>
<accession>A0ABY8FBY6</accession>
<keyword evidence="4" id="KW-1185">Reference proteome</keyword>
<reference evidence="3 4" key="1">
    <citation type="submission" date="2019-01" db="EMBL/GenBank/DDBJ databases">
        <title>Genome sequence of Salinicola endophyticus REST5.</title>
        <authorList>
            <person name="Nascimento F.X."/>
        </authorList>
    </citation>
    <scope>NUCLEOTIDE SEQUENCE [LARGE SCALE GENOMIC DNA]</scope>
    <source>
        <strain evidence="3 4">REST5</strain>
    </source>
</reference>
<feature type="transmembrane region" description="Helical" evidence="2">
    <location>
        <begin position="100"/>
        <end position="121"/>
    </location>
</feature>
<feature type="transmembrane region" description="Helical" evidence="2">
    <location>
        <begin position="253"/>
        <end position="273"/>
    </location>
</feature>
<dbReference type="InterPro" id="IPR007163">
    <property type="entry name" value="VCA0040-like"/>
</dbReference>
<protein>
    <submittedName>
        <fullName evidence="3">DUF368 domain-containing protein</fullName>
    </submittedName>
</protein>
<dbReference type="Pfam" id="PF04018">
    <property type="entry name" value="VCA0040-like"/>
    <property type="match status" value="1"/>
</dbReference>
<gene>
    <name evidence="3" type="ORF">EVC62_01530</name>
</gene>
<evidence type="ECO:0000313" key="3">
    <source>
        <dbReference type="EMBL" id="WFF40280.1"/>
    </source>
</evidence>
<dbReference type="Proteomes" id="UP001321526">
    <property type="component" value="Chromosome"/>
</dbReference>
<feature type="transmembrane region" description="Helical" evidence="2">
    <location>
        <begin position="152"/>
        <end position="171"/>
    </location>
</feature>
<feature type="region of interest" description="Disordered" evidence="1">
    <location>
        <begin position="1"/>
        <end position="30"/>
    </location>
</feature>
<evidence type="ECO:0000256" key="2">
    <source>
        <dbReference type="SAM" id="Phobius"/>
    </source>
</evidence>
<dbReference type="PANTHER" id="PTHR37308:SF1">
    <property type="entry name" value="POLYPRENYL-PHOSPHATE TRANSPORTER"/>
    <property type="match status" value="1"/>
</dbReference>
<evidence type="ECO:0000313" key="4">
    <source>
        <dbReference type="Proteomes" id="UP001321526"/>
    </source>
</evidence>
<feature type="transmembrane region" description="Helical" evidence="2">
    <location>
        <begin position="128"/>
        <end position="146"/>
    </location>
</feature>
<evidence type="ECO:0000256" key="1">
    <source>
        <dbReference type="SAM" id="MobiDB-lite"/>
    </source>
</evidence>
<keyword evidence="2" id="KW-0472">Membrane</keyword>